<dbReference type="SUPFAM" id="SSF53383">
    <property type="entry name" value="PLP-dependent transferases"/>
    <property type="match status" value="1"/>
</dbReference>
<dbReference type="PANTHER" id="PTHR42778">
    <property type="entry name" value="2-AMINOETHYLPHOSPHONATE--PYRUVATE TRANSAMINASE"/>
    <property type="match status" value="1"/>
</dbReference>
<dbReference type="InterPro" id="IPR015424">
    <property type="entry name" value="PyrdxlP-dep_Trfase"/>
</dbReference>
<dbReference type="NCBIfam" id="TIGR03301">
    <property type="entry name" value="PhnW-AepZ"/>
    <property type="match status" value="1"/>
</dbReference>
<name>A0ABS3W8B1_9BACL</name>
<dbReference type="Gene3D" id="3.90.1150.10">
    <property type="entry name" value="Aspartate Aminotransferase, domain 1"/>
    <property type="match status" value="1"/>
</dbReference>
<accession>A0ABS3W8B1</accession>
<comment type="function">
    <text evidence="7">Involved in phosphonate degradation.</text>
</comment>
<comment type="subunit">
    <text evidence="7">Homodimer.</text>
</comment>
<reference evidence="10 11" key="1">
    <citation type="submission" date="2021-03" db="EMBL/GenBank/DDBJ databases">
        <title>Paenibacillus artemisicola MWE-103 whole genome sequence.</title>
        <authorList>
            <person name="Ham Y.J."/>
        </authorList>
    </citation>
    <scope>NUCLEOTIDE SEQUENCE [LARGE SCALE GENOMIC DNA]</scope>
    <source>
        <strain evidence="10 11">MWE-103</strain>
    </source>
</reference>
<evidence type="ECO:0000256" key="3">
    <source>
        <dbReference type="ARBA" id="ARBA00022679"/>
    </source>
</evidence>
<dbReference type="InterPro" id="IPR000192">
    <property type="entry name" value="Aminotrans_V_dom"/>
</dbReference>
<dbReference type="InterPro" id="IPR024169">
    <property type="entry name" value="SP_NH2Trfase/AEP_transaminase"/>
</dbReference>
<dbReference type="InterPro" id="IPR015421">
    <property type="entry name" value="PyrdxlP-dep_Trfase_major"/>
</dbReference>
<dbReference type="GO" id="GO:0047304">
    <property type="term" value="F:2-aminoethylphosphonate-pyruvate transaminase activity"/>
    <property type="evidence" value="ECO:0007669"/>
    <property type="project" value="UniProtKB-EC"/>
</dbReference>
<comment type="cofactor">
    <cofactor evidence="1 7">
        <name>pyridoxal 5'-phosphate</name>
        <dbReference type="ChEBI" id="CHEBI:597326"/>
    </cofactor>
</comment>
<dbReference type="Gene3D" id="3.40.640.10">
    <property type="entry name" value="Type I PLP-dependent aspartate aminotransferase-like (Major domain)"/>
    <property type="match status" value="1"/>
</dbReference>
<feature type="modified residue" description="N6-(pyridoxal phosphate)lysine" evidence="7">
    <location>
        <position position="218"/>
    </location>
</feature>
<dbReference type="PIRSF" id="PIRSF000524">
    <property type="entry name" value="SPT"/>
    <property type="match status" value="1"/>
</dbReference>
<keyword evidence="2 7" id="KW-0032">Aminotransferase</keyword>
<evidence type="ECO:0000256" key="8">
    <source>
        <dbReference type="SAM" id="MobiDB-lite"/>
    </source>
</evidence>
<comment type="similarity">
    <text evidence="7">Belongs to the class-V pyridoxal-phosphate-dependent aminotransferase family. PhnW subfamily.</text>
</comment>
<dbReference type="HAMAP" id="MF_01376">
    <property type="entry name" value="PhnW_aminotrans_5"/>
    <property type="match status" value="1"/>
</dbReference>
<dbReference type="PANTHER" id="PTHR42778:SF1">
    <property type="entry name" value="2-AMINOETHYLPHOSPHONATE--PYRUVATE TRANSAMINASE"/>
    <property type="match status" value="1"/>
</dbReference>
<evidence type="ECO:0000256" key="1">
    <source>
        <dbReference type="ARBA" id="ARBA00001933"/>
    </source>
</evidence>
<organism evidence="10 11">
    <name type="scientific">Paenibacillus artemisiicola</name>
    <dbReference type="NCBI Taxonomy" id="1172618"/>
    <lineage>
        <taxon>Bacteria</taxon>
        <taxon>Bacillati</taxon>
        <taxon>Bacillota</taxon>
        <taxon>Bacilli</taxon>
        <taxon>Bacillales</taxon>
        <taxon>Paenibacillaceae</taxon>
        <taxon>Paenibacillus</taxon>
    </lineage>
</organism>
<evidence type="ECO:0000256" key="6">
    <source>
        <dbReference type="ARBA" id="ARBA00049460"/>
    </source>
</evidence>
<feature type="region of interest" description="Disordered" evidence="8">
    <location>
        <begin position="1"/>
        <end position="29"/>
    </location>
</feature>
<dbReference type="RefSeq" id="WP_208847535.1">
    <property type="nucleotide sequence ID" value="NZ_JAGGDJ010000004.1"/>
</dbReference>
<dbReference type="InterPro" id="IPR012703">
    <property type="entry name" value="NH2EtPonate_pyrv_transaminase"/>
</dbReference>
<dbReference type="InterPro" id="IPR015422">
    <property type="entry name" value="PyrdxlP-dep_Trfase_small"/>
</dbReference>
<evidence type="ECO:0000256" key="2">
    <source>
        <dbReference type="ARBA" id="ARBA00022576"/>
    </source>
</evidence>
<evidence type="ECO:0000256" key="5">
    <source>
        <dbReference type="ARBA" id="ARBA00023317"/>
    </source>
</evidence>
<dbReference type="EMBL" id="JAGGDJ010000004">
    <property type="protein sequence ID" value="MBO7744555.1"/>
    <property type="molecule type" value="Genomic_DNA"/>
</dbReference>
<dbReference type="Pfam" id="PF00266">
    <property type="entry name" value="Aminotran_5"/>
    <property type="match status" value="1"/>
</dbReference>
<comment type="catalytic activity">
    <reaction evidence="6 7">
        <text>(2-aminoethyl)phosphonate + pyruvate = phosphonoacetaldehyde + L-alanine</text>
        <dbReference type="Rhea" id="RHEA:17021"/>
        <dbReference type="ChEBI" id="CHEBI:15361"/>
        <dbReference type="ChEBI" id="CHEBI:57418"/>
        <dbReference type="ChEBI" id="CHEBI:57972"/>
        <dbReference type="ChEBI" id="CHEBI:58383"/>
        <dbReference type="EC" id="2.6.1.37"/>
    </reaction>
</comment>
<protein>
    <recommendedName>
        <fullName evidence="7">2-aminoethylphosphonate--pyruvate transaminase</fullName>
        <ecNumber evidence="7">2.6.1.37</ecNumber>
    </recommendedName>
    <alternativeName>
        <fullName evidence="7">2-aminoethylphosphonate aminotransferase</fullName>
    </alternativeName>
    <alternativeName>
        <fullName evidence="7">AEP transaminase</fullName>
        <shortName evidence="7">AEPT</shortName>
    </alternativeName>
</protein>
<evidence type="ECO:0000259" key="9">
    <source>
        <dbReference type="Pfam" id="PF00266"/>
    </source>
</evidence>
<proteinExistence type="inferred from homology"/>
<comment type="caution">
    <text evidence="10">The sequence shown here is derived from an EMBL/GenBank/DDBJ whole genome shotgun (WGS) entry which is preliminary data.</text>
</comment>
<sequence length="389" mass="42736">MGDVTHGLAPASGADRSGTKEGRAPQRPYLLLTPGPLTTSDTVKEAMLRDWCTWDQDYNSLVQSIRGRLVRLATAASPDAYTAVPMQGSGSFSVEAVIGTAVPREGKLLVLANGAYGQRIAQMARIYGIALSVLDFGETDRVEPEAVERRLNEEPDITHVAVVHCETTTGMLNPIAEISAIVKRRGKTYIVDAMSSFGGIPMDVHELRIDYLISSANKCIQGVPGFGFVIARVEALAACEGQARSLSLDLHGQWAAMEAGGGKWRFTSPTHVVRAFDQALRELEQEGGVEARYRRYQGNQQLLADGMTMLGFCSLLKKDVQSPFITAFYYPPVEGFSFQQLYDWLKEAGFVIYPGKISAADTFRIGNIGEVYREDIARLLQAIEDLRFW</sequence>
<keyword evidence="11" id="KW-1185">Reference proteome</keyword>
<keyword evidence="5 7" id="KW-0670">Pyruvate</keyword>
<dbReference type="Proteomes" id="UP000670947">
    <property type="component" value="Unassembled WGS sequence"/>
</dbReference>
<feature type="domain" description="Aminotransferase class V" evidence="9">
    <location>
        <begin position="80"/>
        <end position="361"/>
    </location>
</feature>
<gene>
    <name evidence="7 10" type="primary">phnW</name>
    <name evidence="10" type="ORF">I8J29_10130</name>
</gene>
<dbReference type="EC" id="2.6.1.37" evidence="7"/>
<keyword evidence="4 7" id="KW-0663">Pyridoxal phosphate</keyword>
<evidence type="ECO:0000256" key="4">
    <source>
        <dbReference type="ARBA" id="ARBA00022898"/>
    </source>
</evidence>
<keyword evidence="3 7" id="KW-0808">Transferase</keyword>
<evidence type="ECO:0000313" key="11">
    <source>
        <dbReference type="Proteomes" id="UP000670947"/>
    </source>
</evidence>
<evidence type="ECO:0000256" key="7">
    <source>
        <dbReference type="HAMAP-Rule" id="MF_01376"/>
    </source>
</evidence>
<dbReference type="NCBIfam" id="TIGR02326">
    <property type="entry name" value="transamin_PhnW"/>
    <property type="match status" value="1"/>
</dbReference>
<dbReference type="NCBIfam" id="NF010006">
    <property type="entry name" value="PRK13479.1"/>
    <property type="match status" value="1"/>
</dbReference>
<evidence type="ECO:0000313" key="10">
    <source>
        <dbReference type="EMBL" id="MBO7744555.1"/>
    </source>
</evidence>